<evidence type="ECO:0008006" key="4">
    <source>
        <dbReference type="Google" id="ProtNLM"/>
    </source>
</evidence>
<feature type="transmembrane region" description="Helical" evidence="1">
    <location>
        <begin position="75"/>
        <end position="97"/>
    </location>
</feature>
<name>A0A1K2HJM4_9LACT</name>
<feature type="transmembrane region" description="Helical" evidence="1">
    <location>
        <begin position="140"/>
        <end position="160"/>
    </location>
</feature>
<evidence type="ECO:0000313" key="3">
    <source>
        <dbReference type="Proteomes" id="UP000185655"/>
    </source>
</evidence>
<dbReference type="OrthoDB" id="5695313at2"/>
<dbReference type="Proteomes" id="UP000185655">
    <property type="component" value="Unassembled WGS sequence"/>
</dbReference>
<feature type="transmembrane region" description="Helical" evidence="1">
    <location>
        <begin position="12"/>
        <end position="36"/>
    </location>
</feature>
<feature type="transmembrane region" description="Helical" evidence="1">
    <location>
        <begin position="172"/>
        <end position="191"/>
    </location>
</feature>
<feature type="transmembrane region" description="Helical" evidence="1">
    <location>
        <begin position="267"/>
        <end position="288"/>
    </location>
</feature>
<keyword evidence="1" id="KW-1133">Transmembrane helix</keyword>
<feature type="transmembrane region" description="Helical" evidence="1">
    <location>
        <begin position="470"/>
        <end position="488"/>
    </location>
</feature>
<gene>
    <name evidence="2" type="ORF">SAMN02746068_02056</name>
</gene>
<proteinExistence type="predicted"/>
<dbReference type="RefSeq" id="WP_031366358.1">
    <property type="nucleotide sequence ID" value="NZ_FPKS01000019.1"/>
</dbReference>
<feature type="transmembrane region" description="Helical" evidence="1">
    <location>
        <begin position="416"/>
        <end position="437"/>
    </location>
</feature>
<dbReference type="EMBL" id="FPKS01000019">
    <property type="protein sequence ID" value="SFZ76745.1"/>
    <property type="molecule type" value="Genomic_DNA"/>
</dbReference>
<organism evidence="2 3">
    <name type="scientific">Pseudolactococcus chungangensis CAU 28 = DSM 22330</name>
    <dbReference type="NCBI Taxonomy" id="1122154"/>
    <lineage>
        <taxon>Bacteria</taxon>
        <taxon>Bacillati</taxon>
        <taxon>Bacillota</taxon>
        <taxon>Bacilli</taxon>
        <taxon>Lactobacillales</taxon>
        <taxon>Streptococcaceae</taxon>
        <taxon>Pseudolactococcus</taxon>
    </lineage>
</organism>
<dbReference type="AlphaFoldDB" id="A0A1K2HJM4"/>
<feature type="transmembrane region" description="Helical" evidence="1">
    <location>
        <begin position="227"/>
        <end position="255"/>
    </location>
</feature>
<reference evidence="2 3" key="1">
    <citation type="submission" date="2016-11" db="EMBL/GenBank/DDBJ databases">
        <authorList>
            <person name="Jaros S."/>
            <person name="Januszkiewicz K."/>
            <person name="Wedrychowicz H."/>
        </authorList>
    </citation>
    <scope>NUCLEOTIDE SEQUENCE [LARGE SCALE GENOMIC DNA]</scope>
    <source>
        <strain evidence="2 3">DSM 22330</strain>
    </source>
</reference>
<evidence type="ECO:0000313" key="2">
    <source>
        <dbReference type="EMBL" id="SFZ76745.1"/>
    </source>
</evidence>
<dbReference type="STRING" id="1122154.SAMN02746068_02056"/>
<keyword evidence="1" id="KW-0812">Transmembrane</keyword>
<accession>A0A1K2HJM4</accession>
<feature type="transmembrane region" description="Helical" evidence="1">
    <location>
        <begin position="197"/>
        <end position="215"/>
    </location>
</feature>
<sequence length="502" mass="56811">MLNKIGGLSVKFGYRLLLFISILWAIVSVGYGATLIDTLNTYGYILVFLTIFLLISQTAQNFLKKAVALVYRYRYLTILALLIYQLVIILSNSVLVYGDTTAIIGNIRGQDASNYFSANPNNLLYGLYVKGLYHLVGMKYLVLVQELINIFILDISIVAFSKNIEKNFDRQIAAIYFILSVSLIGLHPQFLSTYTDYWSYFTATFVCITSIKIIVGNVKLKDYISLAIFIGLGYLIRPTIMIYAIALAFALLLRVMLSSDKQITDKVIKGLLTIAIGLVIFTGVMSVIKKTDILTYKSGYDKNLAYFFDLGLTSTGAAHIELPPEALDQNNPDEVVEPLIAKDIKARLKHYSLKQAVTKFKIAFQEGNLGWRIEQPLSVLKFQKNKVTSKFIDSKFGQKIRSYLFFQGNNFANLDFFLQIIWIAIIYGIIYQLFSVIKGNNFSMVQLFLALAILGAFMYLMLFEAGRSRYLISFLPVLSLMSSFGYQAKEENSESKYWTKSD</sequence>
<feature type="transmembrane region" description="Helical" evidence="1">
    <location>
        <begin position="443"/>
        <end position="463"/>
    </location>
</feature>
<protein>
    <recommendedName>
        <fullName evidence="4">Dolichyl-phosphate-mannose-protein mannosyltransferase</fullName>
    </recommendedName>
</protein>
<evidence type="ECO:0000256" key="1">
    <source>
        <dbReference type="SAM" id="Phobius"/>
    </source>
</evidence>
<keyword evidence="1" id="KW-0472">Membrane</keyword>
<feature type="transmembrane region" description="Helical" evidence="1">
    <location>
        <begin position="42"/>
        <end position="63"/>
    </location>
</feature>